<dbReference type="EMBL" id="PYNF01000004">
    <property type="protein sequence ID" value="PSV00010.1"/>
    <property type="molecule type" value="Genomic_DNA"/>
</dbReference>
<protein>
    <submittedName>
        <fullName evidence="2">Uncharacterized protein</fullName>
    </submittedName>
</protein>
<sequence>MMLIVAVGAISFVSWLFPIVLGVAKALNFTVSAVDIIAFYFVFLTTSAIILNVIVQITINSKSVG</sequence>
<evidence type="ECO:0000313" key="2">
    <source>
        <dbReference type="EMBL" id="PSV00010.1"/>
    </source>
</evidence>
<name>A0A2T3KK98_9GAMM</name>
<organism evidence="2 3">
    <name type="scientific">Photobacterium kishitanii</name>
    <dbReference type="NCBI Taxonomy" id="318456"/>
    <lineage>
        <taxon>Bacteria</taxon>
        <taxon>Pseudomonadati</taxon>
        <taxon>Pseudomonadota</taxon>
        <taxon>Gammaproteobacteria</taxon>
        <taxon>Vibrionales</taxon>
        <taxon>Vibrionaceae</taxon>
        <taxon>Photobacterium</taxon>
    </lineage>
</organism>
<evidence type="ECO:0000256" key="1">
    <source>
        <dbReference type="SAM" id="Phobius"/>
    </source>
</evidence>
<comment type="caution">
    <text evidence="2">The sequence shown here is derived from an EMBL/GenBank/DDBJ whole genome shotgun (WGS) entry which is preliminary data.</text>
</comment>
<feature type="transmembrane region" description="Helical" evidence="1">
    <location>
        <begin position="36"/>
        <end position="59"/>
    </location>
</feature>
<dbReference type="RefSeq" id="WP_107289418.1">
    <property type="nucleotide sequence ID" value="NZ_PYNF01000004.1"/>
</dbReference>
<dbReference type="AlphaFoldDB" id="A0A2T3KK98"/>
<evidence type="ECO:0000313" key="3">
    <source>
        <dbReference type="Proteomes" id="UP000241426"/>
    </source>
</evidence>
<proteinExistence type="predicted"/>
<reference evidence="2 3" key="1">
    <citation type="submission" date="2018-01" db="EMBL/GenBank/DDBJ databases">
        <title>Whole genome sequencing of Histamine producing bacteria.</title>
        <authorList>
            <person name="Butler K."/>
        </authorList>
    </citation>
    <scope>NUCLEOTIDE SEQUENCE [LARGE SCALE GENOMIC DNA]</scope>
    <source>
        <strain evidence="2 3">FS-7.2</strain>
    </source>
</reference>
<keyword evidence="1" id="KW-1133">Transmembrane helix</keyword>
<keyword evidence="1" id="KW-0472">Membrane</keyword>
<dbReference type="Proteomes" id="UP000241426">
    <property type="component" value="Unassembled WGS sequence"/>
</dbReference>
<accession>A0A2T3KK98</accession>
<keyword evidence="1" id="KW-0812">Transmembrane</keyword>
<gene>
    <name evidence="2" type="ORF">C9J27_07135</name>
</gene>